<dbReference type="AlphaFoldDB" id="A0A4Z1P019"/>
<organism evidence="3 4">
    <name type="scientific">Venturia nashicola</name>
    <dbReference type="NCBI Taxonomy" id="86259"/>
    <lineage>
        <taxon>Eukaryota</taxon>
        <taxon>Fungi</taxon>
        <taxon>Dikarya</taxon>
        <taxon>Ascomycota</taxon>
        <taxon>Pezizomycotina</taxon>
        <taxon>Dothideomycetes</taxon>
        <taxon>Pleosporomycetidae</taxon>
        <taxon>Venturiales</taxon>
        <taxon>Venturiaceae</taxon>
        <taxon>Venturia</taxon>
    </lineage>
</organism>
<feature type="compositionally biased region" description="Basic and acidic residues" evidence="1">
    <location>
        <begin position="25"/>
        <end position="38"/>
    </location>
</feature>
<evidence type="ECO:0000256" key="2">
    <source>
        <dbReference type="SAM" id="Phobius"/>
    </source>
</evidence>
<evidence type="ECO:0000256" key="1">
    <source>
        <dbReference type="SAM" id="MobiDB-lite"/>
    </source>
</evidence>
<keyword evidence="4" id="KW-1185">Reference proteome</keyword>
<feature type="transmembrane region" description="Helical" evidence="2">
    <location>
        <begin position="65"/>
        <end position="85"/>
    </location>
</feature>
<feature type="region of interest" description="Disordered" evidence="1">
    <location>
        <begin position="18"/>
        <end position="54"/>
    </location>
</feature>
<gene>
    <name evidence="3" type="ORF">E6O75_ATG09673</name>
</gene>
<keyword evidence="3" id="KW-0969">Cilium</keyword>
<keyword evidence="2" id="KW-1133">Transmembrane helix</keyword>
<keyword evidence="3" id="KW-0966">Cell projection</keyword>
<name>A0A4Z1P019_9PEZI</name>
<dbReference type="EMBL" id="SNSC02000017">
    <property type="protein sequence ID" value="TID16907.1"/>
    <property type="molecule type" value="Genomic_DNA"/>
</dbReference>
<protein>
    <submittedName>
        <fullName evidence="3">Flagellar assembly protein H</fullName>
    </submittedName>
</protein>
<reference evidence="3 4" key="1">
    <citation type="submission" date="2019-04" db="EMBL/GenBank/DDBJ databases">
        <title>High contiguity whole genome sequence and gene annotation resource for two Venturia nashicola isolates.</title>
        <authorList>
            <person name="Prokchorchik M."/>
            <person name="Won K."/>
            <person name="Lee Y."/>
            <person name="Choi E.D."/>
            <person name="Segonzac C."/>
            <person name="Sohn K.H."/>
        </authorList>
    </citation>
    <scope>NUCLEOTIDE SEQUENCE [LARGE SCALE GENOMIC DNA]</scope>
    <source>
        <strain evidence="3 4">PRI2</strain>
    </source>
</reference>
<keyword evidence="2" id="KW-0812">Transmembrane</keyword>
<feature type="compositionally biased region" description="Low complexity" evidence="1">
    <location>
        <begin position="39"/>
        <end position="54"/>
    </location>
</feature>
<sequence length="134" mass="14952">MLEFRPVGACEVVMASRTRRQAGRQADRQAGRQADRQAGRQAGRQTGRQAGRQATDQTTVLCFGMLWYAMLCYALLCFDMLGYATRHDGGPELRRECMHSRGARYFGFGQAERDRGARSMKAGVQDPTQITTLA</sequence>
<proteinExistence type="predicted"/>
<evidence type="ECO:0000313" key="3">
    <source>
        <dbReference type="EMBL" id="TID16907.1"/>
    </source>
</evidence>
<comment type="caution">
    <text evidence="3">The sequence shown here is derived from an EMBL/GenBank/DDBJ whole genome shotgun (WGS) entry which is preliminary data.</text>
</comment>
<accession>A0A4Z1P019</accession>
<keyword evidence="2" id="KW-0472">Membrane</keyword>
<dbReference type="Proteomes" id="UP000298493">
    <property type="component" value="Unassembled WGS sequence"/>
</dbReference>
<evidence type="ECO:0000313" key="4">
    <source>
        <dbReference type="Proteomes" id="UP000298493"/>
    </source>
</evidence>
<keyword evidence="3" id="KW-0282">Flagellum</keyword>